<gene>
    <name evidence="3" type="ORF">FH715_24910</name>
</gene>
<dbReference type="InterPro" id="IPR057170">
    <property type="entry name" value="DUF7848"/>
</dbReference>
<evidence type="ECO:0000313" key="3">
    <source>
        <dbReference type="EMBL" id="TNM26023.1"/>
    </source>
</evidence>
<dbReference type="AlphaFoldDB" id="A0A5C4URR4"/>
<evidence type="ECO:0000256" key="1">
    <source>
        <dbReference type="SAM" id="Phobius"/>
    </source>
</evidence>
<protein>
    <recommendedName>
        <fullName evidence="2">DUF7848 domain-containing protein</fullName>
    </recommendedName>
</protein>
<evidence type="ECO:0000313" key="4">
    <source>
        <dbReference type="Proteomes" id="UP000311713"/>
    </source>
</evidence>
<dbReference type="Proteomes" id="UP000311713">
    <property type="component" value="Unassembled WGS sequence"/>
</dbReference>
<dbReference type="Pfam" id="PF25232">
    <property type="entry name" value="DUF7848"/>
    <property type="match status" value="1"/>
</dbReference>
<accession>A0A5C4URR4</accession>
<comment type="caution">
    <text evidence="3">The sequence shown here is derived from an EMBL/GenBank/DDBJ whole genome shotgun (WGS) entry which is preliminary data.</text>
</comment>
<dbReference type="OrthoDB" id="4238300at2"/>
<dbReference type="RefSeq" id="WP_139649160.1">
    <property type="nucleotide sequence ID" value="NZ_BAAAZS010000037.1"/>
</dbReference>
<evidence type="ECO:0000259" key="2">
    <source>
        <dbReference type="Pfam" id="PF25232"/>
    </source>
</evidence>
<feature type="transmembrane region" description="Helical" evidence="1">
    <location>
        <begin position="104"/>
        <end position="127"/>
    </location>
</feature>
<proteinExistence type="predicted"/>
<keyword evidence="1" id="KW-0472">Membrane</keyword>
<keyword evidence="1" id="KW-1133">Transmembrane helix</keyword>
<keyword evidence="4" id="KW-1185">Reference proteome</keyword>
<reference evidence="3 4" key="1">
    <citation type="submission" date="2019-06" db="EMBL/GenBank/DDBJ databases">
        <title>Draft genome of Streptomyces sedi sp. JCM16909.</title>
        <authorList>
            <person name="Klykleung N."/>
            <person name="Tanasupawat S."/>
            <person name="Kudo T."/>
            <person name="Yuki M."/>
            <person name="Ohkuma M."/>
        </authorList>
    </citation>
    <scope>NUCLEOTIDE SEQUENCE [LARGE SCALE GENOMIC DNA]</scope>
    <source>
        <strain evidence="3 4">JCM 16909</strain>
    </source>
</reference>
<dbReference type="EMBL" id="VDGT01000025">
    <property type="protein sequence ID" value="TNM26023.1"/>
    <property type="molecule type" value="Genomic_DNA"/>
</dbReference>
<name>A0A5C4URR4_9ACTN</name>
<organism evidence="3 4">
    <name type="scientific">Streptomyces sedi</name>
    <dbReference type="NCBI Taxonomy" id="555059"/>
    <lineage>
        <taxon>Bacteria</taxon>
        <taxon>Bacillati</taxon>
        <taxon>Actinomycetota</taxon>
        <taxon>Actinomycetes</taxon>
        <taxon>Kitasatosporales</taxon>
        <taxon>Streptomycetaceae</taxon>
        <taxon>Streptomyces</taxon>
    </lineage>
</organism>
<keyword evidence="1" id="KW-0812">Transmembrane</keyword>
<sequence length="128" mass="13679">MNDVDGVERGEPVRTSLVKAADWVLTKERGPGVPEGIHGAECMACGANSPLFDDDALPVAVWSIQHVQEHPEHTLFLARTESHWRVVPRPDEDPASSPPDTGGVFGPVFVGLMCLLTALSGFLPAALN</sequence>
<feature type="domain" description="DUF7848" evidence="2">
    <location>
        <begin position="16"/>
        <end position="90"/>
    </location>
</feature>